<dbReference type="AlphaFoldDB" id="A0A1G9YUT3"/>
<evidence type="ECO:0000313" key="3">
    <source>
        <dbReference type="Proteomes" id="UP000199226"/>
    </source>
</evidence>
<dbReference type="STRING" id="990371.SAMN05421813_14511"/>
<protein>
    <submittedName>
        <fullName evidence="2">Uncharacterized protein</fullName>
    </submittedName>
</protein>
<keyword evidence="3" id="KW-1185">Reference proteome</keyword>
<name>A0A1G9YUT3_9SPHI</name>
<dbReference type="RefSeq" id="WP_090707169.1">
    <property type="nucleotide sequence ID" value="NZ_FNHH01000045.1"/>
</dbReference>
<proteinExistence type="predicted"/>
<gene>
    <name evidence="2" type="ORF">SAMN05421813_14511</name>
</gene>
<reference evidence="3" key="1">
    <citation type="submission" date="2016-10" db="EMBL/GenBank/DDBJ databases">
        <authorList>
            <person name="Varghese N."/>
            <person name="Submissions S."/>
        </authorList>
    </citation>
    <scope>NUCLEOTIDE SEQUENCE [LARGE SCALE GENOMIC DNA]</scope>
    <source>
        <strain evidence="3">DSM 24536</strain>
    </source>
</reference>
<dbReference type="EMBL" id="FNHH01000045">
    <property type="protein sequence ID" value="SDN12844.1"/>
    <property type="molecule type" value="Genomic_DNA"/>
</dbReference>
<sequence>MATSIAEHYSDELDNWVQSLNLYTIEMDLLESKLYEIVRRNCIVGIAEKVNTYQVRLSNLSEKFDSLLETIEQQEEELKIDDKLVEDSLINYETEKQQSELRTKMQEIEKKYIDVKYDCNNFLTESLKSN</sequence>
<accession>A0A1G9YUT3</accession>
<organism evidence="2 3">
    <name type="scientific">Daejeonella rubra</name>
    <dbReference type="NCBI Taxonomy" id="990371"/>
    <lineage>
        <taxon>Bacteria</taxon>
        <taxon>Pseudomonadati</taxon>
        <taxon>Bacteroidota</taxon>
        <taxon>Sphingobacteriia</taxon>
        <taxon>Sphingobacteriales</taxon>
        <taxon>Sphingobacteriaceae</taxon>
        <taxon>Daejeonella</taxon>
    </lineage>
</organism>
<keyword evidence="1" id="KW-0175">Coiled coil</keyword>
<dbReference type="OrthoDB" id="677610at2"/>
<evidence type="ECO:0000313" key="2">
    <source>
        <dbReference type="EMBL" id="SDN12844.1"/>
    </source>
</evidence>
<evidence type="ECO:0000256" key="1">
    <source>
        <dbReference type="SAM" id="Coils"/>
    </source>
</evidence>
<feature type="coiled-coil region" evidence="1">
    <location>
        <begin position="57"/>
        <end position="111"/>
    </location>
</feature>
<dbReference type="Proteomes" id="UP000199226">
    <property type="component" value="Unassembled WGS sequence"/>
</dbReference>